<dbReference type="Gene3D" id="3.30.450.40">
    <property type="match status" value="2"/>
</dbReference>
<feature type="domain" description="PAC" evidence="2">
    <location>
        <begin position="290"/>
        <end position="342"/>
    </location>
</feature>
<dbReference type="NCBIfam" id="TIGR00229">
    <property type="entry name" value="sensory_box"/>
    <property type="match status" value="3"/>
</dbReference>
<evidence type="ECO:0000259" key="1">
    <source>
        <dbReference type="PROSITE" id="PS50112"/>
    </source>
</evidence>
<sequence>MLVADAPNDPLGAVTPAAAQLGICAYVGVPLVLRDGTLYGTLCALDRAPRALGGEAVAALRILARLVVDELEHARQVAAARDEEEQRFRALVRHAADGITVIGADGAVRYQSPAVARMLGYGPGELAGVDPFALIEPEDALRARALVAALADQPGGSRAADLRVRHKDGSWRAMEATFTNLLADPAVGGVVVNTRDVTDRRRAEAALRRAEGEYRTLVERLPAVVYSERLLHGDPAAAARYVSPQIADLLGYSPAEWLADPGRWAASLHPDDREAVYVAYADAEGAGAPFRGEYRLLARDGREVWVRDEAAQVPDETGRPHRWQGFMLDVTARKAAEAALQEGERRNRALLDAIPDLMFRLRRDGTYLDVKADRQEDLAAPADALRGKQVAQMLPPDVADLVLVAIGRVLVTGGVETIEYALDLGGEHRDFEARTVATGADEVVMIVRNVTERTAAEAALRASEERSRELAATSQRQAKELALLDRVRSALARELDLPALFRTAVEATASTFDYPLVSLYLREDDALVLQHHVGYERVIARIPLGSGVIGRVVRVGEAELVADGSADPDFLFAVEGITSEVCVPLRDRGRVVGAMILESRDGAVLGEADLRLMEAVAEHVDLAIGRARLYAEVRAREARFGALVRNAPDLITLLAADGTILYESPPIEPLLGYAPDELIGANALALVHPDDLPHVGDLFAQAVATPGSTVPDEFRFRHKDGSWRWLEAIGTNLLADPAVGAIVVNSRDVSERKRFEERLAHQATHDPLTDLPNRRLFVDRLARAIRADPGERRAADAVLFVDLDGFKLVNDSLGHVAGDELLVAVGRRLEACLPPGALLARFGGDEFAVLLEGNGCPETAARVAQELVEALGAPFHIDGRDTYVTASVGIGRRLPRRADPNDLLRDADTALYQ</sequence>
<dbReference type="InterPro" id="IPR013656">
    <property type="entry name" value="PAS_4"/>
</dbReference>
<dbReference type="NCBIfam" id="TIGR00254">
    <property type="entry name" value="GGDEF"/>
    <property type="match status" value="1"/>
</dbReference>
<feature type="domain" description="PAC" evidence="2">
    <location>
        <begin position="710"/>
        <end position="761"/>
    </location>
</feature>
<protein>
    <submittedName>
        <fullName evidence="4">Diguanylate cyclase/phosphodiesterase (GGDEF &amp; EAL domains) with PAS/PAC sensor(S)</fullName>
    </submittedName>
</protein>
<dbReference type="SMART" id="SM00267">
    <property type="entry name" value="GGDEF"/>
    <property type="match status" value="1"/>
</dbReference>
<dbReference type="SMART" id="SM00091">
    <property type="entry name" value="PAS"/>
    <property type="match status" value="4"/>
</dbReference>
<evidence type="ECO:0000313" key="4">
    <source>
        <dbReference type="EMBL" id="CAA9556251.1"/>
    </source>
</evidence>
<dbReference type="InterPro" id="IPR029787">
    <property type="entry name" value="Nucleotide_cyclase"/>
</dbReference>
<dbReference type="EMBL" id="CADCWL010000054">
    <property type="protein sequence ID" value="CAA9556251.1"/>
    <property type="molecule type" value="Genomic_DNA"/>
</dbReference>
<dbReference type="SMART" id="SM00086">
    <property type="entry name" value="PAC"/>
    <property type="match status" value="3"/>
</dbReference>
<feature type="domain" description="PAS" evidence="1">
    <location>
        <begin position="210"/>
        <end position="276"/>
    </location>
</feature>
<gene>
    <name evidence="4" type="ORF">AVDCRST_MAG19-1241</name>
</gene>
<dbReference type="PROSITE" id="PS50887">
    <property type="entry name" value="GGDEF"/>
    <property type="match status" value="1"/>
</dbReference>
<dbReference type="Gene3D" id="3.30.450.20">
    <property type="entry name" value="PAS domain"/>
    <property type="match status" value="4"/>
</dbReference>
<dbReference type="PROSITE" id="PS50113">
    <property type="entry name" value="PAC"/>
    <property type="match status" value="3"/>
</dbReference>
<dbReference type="SMART" id="SM00065">
    <property type="entry name" value="GAF"/>
    <property type="match status" value="1"/>
</dbReference>
<evidence type="ECO:0000259" key="2">
    <source>
        <dbReference type="PROSITE" id="PS50113"/>
    </source>
</evidence>
<dbReference type="InterPro" id="IPR000700">
    <property type="entry name" value="PAS-assoc_C"/>
</dbReference>
<proteinExistence type="predicted"/>
<evidence type="ECO:0000259" key="3">
    <source>
        <dbReference type="PROSITE" id="PS50887"/>
    </source>
</evidence>
<dbReference type="CDD" id="cd01949">
    <property type="entry name" value="GGDEF"/>
    <property type="match status" value="1"/>
</dbReference>
<feature type="domain" description="PAS" evidence="1">
    <location>
        <begin position="84"/>
        <end position="139"/>
    </location>
</feature>
<dbReference type="AlphaFoldDB" id="A0A6J4URM3"/>
<dbReference type="PANTHER" id="PTHR44757:SF2">
    <property type="entry name" value="BIOFILM ARCHITECTURE MAINTENANCE PROTEIN MBAA"/>
    <property type="match status" value="1"/>
</dbReference>
<dbReference type="InterPro" id="IPR000014">
    <property type="entry name" value="PAS"/>
</dbReference>
<dbReference type="InterPro" id="IPR035965">
    <property type="entry name" value="PAS-like_dom_sf"/>
</dbReference>
<feature type="non-terminal residue" evidence="4">
    <location>
        <position position="913"/>
    </location>
</feature>
<dbReference type="SUPFAM" id="SSF55785">
    <property type="entry name" value="PYP-like sensor domain (PAS domain)"/>
    <property type="match status" value="4"/>
</dbReference>
<dbReference type="Pfam" id="PF08448">
    <property type="entry name" value="PAS_4"/>
    <property type="match status" value="2"/>
</dbReference>
<dbReference type="PROSITE" id="PS50112">
    <property type="entry name" value="PAS"/>
    <property type="match status" value="3"/>
</dbReference>
<dbReference type="InterPro" id="IPR000160">
    <property type="entry name" value="GGDEF_dom"/>
</dbReference>
<dbReference type="InterPro" id="IPR001610">
    <property type="entry name" value="PAC"/>
</dbReference>
<feature type="domain" description="GGDEF" evidence="3">
    <location>
        <begin position="794"/>
        <end position="913"/>
    </location>
</feature>
<feature type="domain" description="PAS" evidence="1">
    <location>
        <begin position="636"/>
        <end position="706"/>
    </location>
</feature>
<dbReference type="InterPro" id="IPR029016">
    <property type="entry name" value="GAF-like_dom_sf"/>
</dbReference>
<name>A0A6J4URM3_9BACT</name>
<organism evidence="4">
    <name type="scientific">uncultured Thermomicrobiales bacterium</name>
    <dbReference type="NCBI Taxonomy" id="1645740"/>
    <lineage>
        <taxon>Bacteria</taxon>
        <taxon>Pseudomonadati</taxon>
        <taxon>Thermomicrobiota</taxon>
        <taxon>Thermomicrobia</taxon>
        <taxon>Thermomicrobiales</taxon>
        <taxon>environmental samples</taxon>
    </lineage>
</organism>
<dbReference type="InterPro" id="IPR052155">
    <property type="entry name" value="Biofilm_reg_signaling"/>
</dbReference>
<dbReference type="Pfam" id="PF08447">
    <property type="entry name" value="PAS_3"/>
    <property type="match status" value="2"/>
</dbReference>
<dbReference type="CDD" id="cd00130">
    <property type="entry name" value="PAS"/>
    <property type="match status" value="3"/>
</dbReference>
<dbReference type="Gene3D" id="3.30.70.270">
    <property type="match status" value="1"/>
</dbReference>
<dbReference type="SUPFAM" id="SSF55781">
    <property type="entry name" value="GAF domain-like"/>
    <property type="match status" value="2"/>
</dbReference>
<dbReference type="SUPFAM" id="SSF55073">
    <property type="entry name" value="Nucleotide cyclase"/>
    <property type="match status" value="1"/>
</dbReference>
<dbReference type="PANTHER" id="PTHR44757">
    <property type="entry name" value="DIGUANYLATE CYCLASE DGCP"/>
    <property type="match status" value="1"/>
</dbReference>
<feature type="domain" description="PAC" evidence="2">
    <location>
        <begin position="158"/>
        <end position="209"/>
    </location>
</feature>
<dbReference type="Pfam" id="PF01590">
    <property type="entry name" value="GAF"/>
    <property type="match status" value="1"/>
</dbReference>
<dbReference type="InterPro" id="IPR013655">
    <property type="entry name" value="PAS_fold_3"/>
</dbReference>
<accession>A0A6J4URM3</accession>
<reference evidence="4" key="1">
    <citation type="submission" date="2020-02" db="EMBL/GenBank/DDBJ databases">
        <authorList>
            <person name="Meier V. D."/>
        </authorList>
    </citation>
    <scope>NUCLEOTIDE SEQUENCE</scope>
    <source>
        <strain evidence="4">AVDCRST_MAG19</strain>
    </source>
</reference>
<dbReference type="InterPro" id="IPR003018">
    <property type="entry name" value="GAF"/>
</dbReference>
<dbReference type="Pfam" id="PF00990">
    <property type="entry name" value="GGDEF"/>
    <property type="match status" value="1"/>
</dbReference>
<dbReference type="InterPro" id="IPR043128">
    <property type="entry name" value="Rev_trsase/Diguanyl_cyclase"/>
</dbReference>